<dbReference type="SUPFAM" id="SSF53756">
    <property type="entry name" value="UDP-Glycosyltransferase/glycogen phosphorylase"/>
    <property type="match status" value="1"/>
</dbReference>
<name>A0A4Q0PIA1_9FLAO</name>
<reference evidence="1 2" key="1">
    <citation type="submission" date="2018-07" db="EMBL/GenBank/DDBJ databases">
        <title>Leeuwenhoekiella genomics.</title>
        <authorList>
            <person name="Tahon G."/>
            <person name="Willems A."/>
        </authorList>
    </citation>
    <scope>NUCLEOTIDE SEQUENCE [LARGE SCALE GENOMIC DNA]</scope>
    <source>
        <strain evidence="1 2">LMG 1345</strain>
    </source>
</reference>
<dbReference type="Proteomes" id="UP000290608">
    <property type="component" value="Unassembled WGS sequence"/>
</dbReference>
<dbReference type="EMBL" id="QOVL01000020">
    <property type="protein sequence ID" value="RXG25999.1"/>
    <property type="molecule type" value="Genomic_DNA"/>
</dbReference>
<organism evidence="1 2">
    <name type="scientific">Leeuwenhoekiella marinoflava</name>
    <dbReference type="NCBI Taxonomy" id="988"/>
    <lineage>
        <taxon>Bacteria</taxon>
        <taxon>Pseudomonadati</taxon>
        <taxon>Bacteroidota</taxon>
        <taxon>Flavobacteriia</taxon>
        <taxon>Flavobacteriales</taxon>
        <taxon>Flavobacteriaceae</taxon>
        <taxon>Leeuwenhoekiella</taxon>
    </lineage>
</organism>
<comment type="caution">
    <text evidence="1">The sequence shown here is derived from an EMBL/GenBank/DDBJ whole genome shotgun (WGS) entry which is preliminary data.</text>
</comment>
<gene>
    <name evidence="1" type="ORF">DSL99_3405</name>
</gene>
<proteinExistence type="predicted"/>
<accession>A0A4Q0PIA1</accession>
<evidence type="ECO:0000313" key="2">
    <source>
        <dbReference type="Proteomes" id="UP000290608"/>
    </source>
</evidence>
<sequence length="100" mass="10801">MAVASIGGHWIQLLRLRPVFEGQDVVFVSTKASFASMVSNCKFYTIPDGSRKNPINLLLSFKVLFKILRQEKPEAILSTGAAPGLLALLCGKILGKKPSG</sequence>
<dbReference type="AlphaFoldDB" id="A0A4Q0PIA1"/>
<protein>
    <recommendedName>
        <fullName evidence="3">Oligosaccharide biosynthesis protein Alg14</fullName>
    </recommendedName>
</protein>
<dbReference type="Gene3D" id="3.40.50.2000">
    <property type="entry name" value="Glycogen Phosphorylase B"/>
    <property type="match status" value="1"/>
</dbReference>
<evidence type="ECO:0000313" key="1">
    <source>
        <dbReference type="EMBL" id="RXG25999.1"/>
    </source>
</evidence>
<evidence type="ECO:0008006" key="3">
    <source>
        <dbReference type="Google" id="ProtNLM"/>
    </source>
</evidence>
<dbReference type="STRING" id="1122159.SAMN02745246_03331"/>